<dbReference type="InterPro" id="IPR012881">
    <property type="entry name" value="DUF1685"/>
</dbReference>
<evidence type="ECO:0000313" key="3">
    <source>
        <dbReference type="Proteomes" id="UP001497516"/>
    </source>
</evidence>
<feature type="compositionally biased region" description="Low complexity" evidence="1">
    <location>
        <begin position="135"/>
        <end position="145"/>
    </location>
</feature>
<accession>A0AAV2FTI9</accession>
<dbReference type="EMBL" id="OZ034820">
    <property type="protein sequence ID" value="CAL1400883.1"/>
    <property type="molecule type" value="Genomic_DNA"/>
</dbReference>
<feature type="region of interest" description="Disordered" evidence="1">
    <location>
        <begin position="47"/>
        <end position="68"/>
    </location>
</feature>
<gene>
    <name evidence="2" type="ORF">LTRI10_LOCUS40983</name>
</gene>
<sequence length="280" mass="30594">MDAGEALNLYDSYWFEMEILKNRSTYSSPSDSPPETPTMASMYLQIQKQQAPPPPEISKLRPTRGGGQSAILRSMSEDLYTKPSFINNTPASPDSVLTSQLRTILSGKEATGDELEIFTKYSPPPPPPPPLRKCSPISSGSNSPSKARKPTPAGGRRRAAKKGLASKSLSSLEFEELKGFMDLGFVFSEEDRESSLVSILPGLQRLGKKDGGGAVEPPSAVDESAVPRRPYLSEAWAVQEKEKMRNPVMNWRVPALGLGSEIDMKDSLRLWAHSVASTVR</sequence>
<keyword evidence="3" id="KW-1185">Reference proteome</keyword>
<protein>
    <submittedName>
        <fullName evidence="2">Uncharacterized protein</fullName>
    </submittedName>
</protein>
<dbReference type="Proteomes" id="UP001497516">
    <property type="component" value="Chromosome 7"/>
</dbReference>
<organism evidence="2 3">
    <name type="scientific">Linum trigynum</name>
    <dbReference type="NCBI Taxonomy" id="586398"/>
    <lineage>
        <taxon>Eukaryota</taxon>
        <taxon>Viridiplantae</taxon>
        <taxon>Streptophyta</taxon>
        <taxon>Embryophyta</taxon>
        <taxon>Tracheophyta</taxon>
        <taxon>Spermatophyta</taxon>
        <taxon>Magnoliopsida</taxon>
        <taxon>eudicotyledons</taxon>
        <taxon>Gunneridae</taxon>
        <taxon>Pentapetalae</taxon>
        <taxon>rosids</taxon>
        <taxon>fabids</taxon>
        <taxon>Malpighiales</taxon>
        <taxon>Linaceae</taxon>
        <taxon>Linum</taxon>
    </lineage>
</organism>
<proteinExistence type="predicted"/>
<dbReference type="PANTHER" id="PTHR33785">
    <property type="entry name" value="OS06G0550800 PROTEIN"/>
    <property type="match status" value="1"/>
</dbReference>
<feature type="region of interest" description="Disordered" evidence="1">
    <location>
        <begin position="117"/>
        <end position="165"/>
    </location>
</feature>
<feature type="compositionally biased region" description="Pro residues" evidence="1">
    <location>
        <begin position="122"/>
        <end position="131"/>
    </location>
</feature>
<dbReference type="PANTHER" id="PTHR33785:SF12">
    <property type="entry name" value="DUF1685 FAMILY PROTEIN"/>
    <property type="match status" value="1"/>
</dbReference>
<name>A0AAV2FTI9_9ROSI</name>
<evidence type="ECO:0000256" key="1">
    <source>
        <dbReference type="SAM" id="MobiDB-lite"/>
    </source>
</evidence>
<evidence type="ECO:0000313" key="2">
    <source>
        <dbReference type="EMBL" id="CAL1400883.1"/>
    </source>
</evidence>
<dbReference type="Pfam" id="PF07939">
    <property type="entry name" value="DUF1685"/>
    <property type="match status" value="1"/>
</dbReference>
<reference evidence="2 3" key="1">
    <citation type="submission" date="2024-04" db="EMBL/GenBank/DDBJ databases">
        <authorList>
            <person name="Fracassetti M."/>
        </authorList>
    </citation>
    <scope>NUCLEOTIDE SEQUENCE [LARGE SCALE GENOMIC DNA]</scope>
</reference>
<dbReference type="AlphaFoldDB" id="A0AAV2FTI9"/>